<keyword evidence="1" id="KW-0732">Signal</keyword>
<evidence type="ECO:0000313" key="3">
    <source>
        <dbReference type="Proteomes" id="UP001175271"/>
    </source>
</evidence>
<proteinExistence type="predicted"/>
<evidence type="ECO:0008006" key="4">
    <source>
        <dbReference type="Google" id="ProtNLM"/>
    </source>
</evidence>
<sequence length="145" mass="15243">MNGYLQVILFVAIIAISESCFAPPAPPPPAPSCCCPPPPPPSCGCGGRKKREANPGGERLCPEARVKALIKKSLKADPAKSKLAVQQVLKNAGYVNAVVNCDTKNAFEKAPAGPAPSCVYGNEKTVCKVILPDNGGRQPMHNKCY</sequence>
<feature type="chain" id="PRO_5041263332" description="Ground-like domain-containing protein" evidence="1">
    <location>
        <begin position="20"/>
        <end position="145"/>
    </location>
</feature>
<feature type="signal peptide" evidence="1">
    <location>
        <begin position="1"/>
        <end position="19"/>
    </location>
</feature>
<evidence type="ECO:0000313" key="2">
    <source>
        <dbReference type="EMBL" id="KAK0402394.1"/>
    </source>
</evidence>
<dbReference type="Proteomes" id="UP001175271">
    <property type="component" value="Unassembled WGS sequence"/>
</dbReference>
<name>A0AA39LMF3_9BILA</name>
<evidence type="ECO:0000256" key="1">
    <source>
        <dbReference type="SAM" id="SignalP"/>
    </source>
</evidence>
<comment type="caution">
    <text evidence="2">The sequence shown here is derived from an EMBL/GenBank/DDBJ whole genome shotgun (WGS) entry which is preliminary data.</text>
</comment>
<protein>
    <recommendedName>
        <fullName evidence="4">Ground-like domain-containing protein</fullName>
    </recommendedName>
</protein>
<keyword evidence="3" id="KW-1185">Reference proteome</keyword>
<gene>
    <name evidence="2" type="ORF">QR680_016311</name>
</gene>
<dbReference type="AlphaFoldDB" id="A0AA39LMF3"/>
<reference evidence="2" key="1">
    <citation type="submission" date="2023-06" db="EMBL/GenBank/DDBJ databases">
        <title>Genomic analysis of the entomopathogenic nematode Steinernema hermaphroditum.</title>
        <authorList>
            <person name="Schwarz E.M."/>
            <person name="Heppert J.K."/>
            <person name="Baniya A."/>
            <person name="Schwartz H.T."/>
            <person name="Tan C.-H."/>
            <person name="Antoshechkin I."/>
            <person name="Sternberg P.W."/>
            <person name="Goodrich-Blair H."/>
            <person name="Dillman A.R."/>
        </authorList>
    </citation>
    <scope>NUCLEOTIDE SEQUENCE</scope>
    <source>
        <strain evidence="2">PS9179</strain>
        <tissue evidence="2">Whole animal</tissue>
    </source>
</reference>
<accession>A0AA39LMF3</accession>
<dbReference type="EMBL" id="JAUCMV010000004">
    <property type="protein sequence ID" value="KAK0402394.1"/>
    <property type="molecule type" value="Genomic_DNA"/>
</dbReference>
<organism evidence="2 3">
    <name type="scientific">Steinernema hermaphroditum</name>
    <dbReference type="NCBI Taxonomy" id="289476"/>
    <lineage>
        <taxon>Eukaryota</taxon>
        <taxon>Metazoa</taxon>
        <taxon>Ecdysozoa</taxon>
        <taxon>Nematoda</taxon>
        <taxon>Chromadorea</taxon>
        <taxon>Rhabditida</taxon>
        <taxon>Tylenchina</taxon>
        <taxon>Panagrolaimomorpha</taxon>
        <taxon>Strongyloidoidea</taxon>
        <taxon>Steinernematidae</taxon>
        <taxon>Steinernema</taxon>
    </lineage>
</organism>